<feature type="compositionally biased region" description="Pro residues" evidence="1">
    <location>
        <begin position="309"/>
        <end position="322"/>
    </location>
</feature>
<protein>
    <submittedName>
        <fullName evidence="2">Uncharacterized protein</fullName>
    </submittedName>
</protein>
<sequence>MSFLGPAEWHGGKYLVSPAVLDEFLQPYYYTFVQAKRRLHIAQCYQGQPYKFFQELDFPWELDINLVLSLIPQVVQIVTEEAAAHYGFEQQQLQPILSMRTPYKVHEKHYSEVQLEGGVWMRQPLSYAALQRCSILLDAMEARVFEQSQDFLEAVYQAADSREQLLSAKRIIRSCNKQLQQQVALWREMQEQQQELAQEQEQLLVQQQQLLHALQEEDERQQQAALAAAQQLAQELQEAEQQAAAAAAEAAARQAAEAAEAARQQQQRKQEALAKLQAAQQQQQQQQPGAAGQPLLRKPGLVRPGVVPQQPPQPPPPPPPQQPQQQQQQQQQHPAVGAPP</sequence>
<proteinExistence type="predicted"/>
<dbReference type="EMBL" id="CP126211">
    <property type="protein sequence ID" value="WIA13164.1"/>
    <property type="molecule type" value="Genomic_DNA"/>
</dbReference>
<evidence type="ECO:0000256" key="1">
    <source>
        <dbReference type="SAM" id="MobiDB-lite"/>
    </source>
</evidence>
<reference evidence="2 3" key="1">
    <citation type="submission" date="2023-05" db="EMBL/GenBank/DDBJ databases">
        <title>A 100% complete, gapless, phased diploid assembly of the Scenedesmus obliquus UTEX 3031 genome.</title>
        <authorList>
            <person name="Biondi T.C."/>
            <person name="Hanschen E.R."/>
            <person name="Kwon T."/>
            <person name="Eng W."/>
            <person name="Kruse C.P.S."/>
            <person name="Koehler S.I."/>
            <person name="Kunde Y."/>
            <person name="Gleasner C.D."/>
            <person name="You Mak K.T."/>
            <person name="Polle J."/>
            <person name="Hovde B.T."/>
            <person name="Starkenburg S.R."/>
        </authorList>
    </citation>
    <scope>NUCLEOTIDE SEQUENCE [LARGE SCALE GENOMIC DNA]</scope>
    <source>
        <strain evidence="2 3">DOE0152z</strain>
    </source>
</reference>
<feature type="compositionally biased region" description="Low complexity" evidence="1">
    <location>
        <begin position="323"/>
        <end position="332"/>
    </location>
</feature>
<feature type="compositionally biased region" description="Low complexity" evidence="1">
    <location>
        <begin position="259"/>
        <end position="287"/>
    </location>
</feature>
<dbReference type="Proteomes" id="UP001244341">
    <property type="component" value="Chromosome 4b"/>
</dbReference>
<evidence type="ECO:0000313" key="2">
    <source>
        <dbReference type="EMBL" id="WIA13164.1"/>
    </source>
</evidence>
<keyword evidence="3" id="KW-1185">Reference proteome</keyword>
<organism evidence="2 3">
    <name type="scientific">Tetradesmus obliquus</name>
    <name type="common">Green alga</name>
    <name type="synonym">Acutodesmus obliquus</name>
    <dbReference type="NCBI Taxonomy" id="3088"/>
    <lineage>
        <taxon>Eukaryota</taxon>
        <taxon>Viridiplantae</taxon>
        <taxon>Chlorophyta</taxon>
        <taxon>core chlorophytes</taxon>
        <taxon>Chlorophyceae</taxon>
        <taxon>CS clade</taxon>
        <taxon>Sphaeropleales</taxon>
        <taxon>Scenedesmaceae</taxon>
        <taxon>Tetradesmus</taxon>
    </lineage>
</organism>
<gene>
    <name evidence="2" type="ORF">OEZ85_006756</name>
</gene>
<accession>A0ABY8TVK5</accession>
<evidence type="ECO:0000313" key="3">
    <source>
        <dbReference type="Proteomes" id="UP001244341"/>
    </source>
</evidence>
<feature type="region of interest" description="Disordered" evidence="1">
    <location>
        <begin position="259"/>
        <end position="340"/>
    </location>
</feature>
<name>A0ABY8TVK5_TETOB</name>